<dbReference type="EMBL" id="BQNB010008973">
    <property type="protein sequence ID" value="GJS56977.1"/>
    <property type="molecule type" value="Genomic_DNA"/>
</dbReference>
<reference evidence="2" key="2">
    <citation type="submission" date="2022-01" db="EMBL/GenBank/DDBJ databases">
        <authorList>
            <person name="Yamashiro T."/>
            <person name="Shiraishi A."/>
            <person name="Satake H."/>
            <person name="Nakayama K."/>
        </authorList>
    </citation>
    <scope>NUCLEOTIDE SEQUENCE</scope>
</reference>
<proteinExistence type="predicted"/>
<keyword evidence="3" id="KW-1185">Reference proteome</keyword>
<organism evidence="2 3">
    <name type="scientific">Tanacetum coccineum</name>
    <dbReference type="NCBI Taxonomy" id="301880"/>
    <lineage>
        <taxon>Eukaryota</taxon>
        <taxon>Viridiplantae</taxon>
        <taxon>Streptophyta</taxon>
        <taxon>Embryophyta</taxon>
        <taxon>Tracheophyta</taxon>
        <taxon>Spermatophyta</taxon>
        <taxon>Magnoliopsida</taxon>
        <taxon>eudicotyledons</taxon>
        <taxon>Gunneridae</taxon>
        <taxon>Pentapetalae</taxon>
        <taxon>asterids</taxon>
        <taxon>campanulids</taxon>
        <taxon>Asterales</taxon>
        <taxon>Asteraceae</taxon>
        <taxon>Asteroideae</taxon>
        <taxon>Anthemideae</taxon>
        <taxon>Anthemidinae</taxon>
        <taxon>Tanacetum</taxon>
    </lineage>
</organism>
<reference evidence="2" key="1">
    <citation type="journal article" date="2022" name="Int. J. Mol. Sci.">
        <title>Draft Genome of Tanacetum Coccineum: Genomic Comparison of Closely Related Tanacetum-Family Plants.</title>
        <authorList>
            <person name="Yamashiro T."/>
            <person name="Shiraishi A."/>
            <person name="Nakayama K."/>
            <person name="Satake H."/>
        </authorList>
    </citation>
    <scope>NUCLEOTIDE SEQUENCE</scope>
</reference>
<dbReference type="Proteomes" id="UP001151760">
    <property type="component" value="Unassembled WGS sequence"/>
</dbReference>
<evidence type="ECO:0000256" key="1">
    <source>
        <dbReference type="SAM" id="MobiDB-lite"/>
    </source>
</evidence>
<protein>
    <submittedName>
        <fullName evidence="2">Uncharacterized protein</fullName>
    </submittedName>
</protein>
<feature type="region of interest" description="Disordered" evidence="1">
    <location>
        <begin position="43"/>
        <end position="74"/>
    </location>
</feature>
<feature type="region of interest" description="Disordered" evidence="1">
    <location>
        <begin position="1"/>
        <end position="20"/>
    </location>
</feature>
<gene>
    <name evidence="2" type="ORF">Tco_0651761</name>
</gene>
<sequence length="186" mass="20712">MEDDETLPTQTAPAPPTISAPIMVRATFTLPLAIKVAIPEDIATPPRKRCRSPSPPSPSSSSPPSSSPPSSVSPSPHLLCYHLKSAARRWMWVQPTIRTWRDEEGSPSTFEIRESSTAAHILLVTSEPIHRTIPLLVARIVCHEDQIHEMQDHLEELPVERFEAMEQDIEGLHGRIKATQHDVETL</sequence>
<name>A0ABQ4WVT9_9ASTR</name>
<accession>A0ABQ4WVT9</accession>
<comment type="caution">
    <text evidence="2">The sequence shown here is derived from an EMBL/GenBank/DDBJ whole genome shotgun (WGS) entry which is preliminary data.</text>
</comment>
<evidence type="ECO:0000313" key="2">
    <source>
        <dbReference type="EMBL" id="GJS56977.1"/>
    </source>
</evidence>
<evidence type="ECO:0000313" key="3">
    <source>
        <dbReference type="Proteomes" id="UP001151760"/>
    </source>
</evidence>
<feature type="compositionally biased region" description="Low complexity" evidence="1">
    <location>
        <begin position="59"/>
        <end position="74"/>
    </location>
</feature>